<dbReference type="EMBL" id="BOMW01000033">
    <property type="protein sequence ID" value="GIF06094.1"/>
    <property type="molecule type" value="Genomic_DNA"/>
</dbReference>
<dbReference type="SUPFAM" id="SSF54897">
    <property type="entry name" value="Protease propeptides/inhibitors"/>
    <property type="match status" value="1"/>
</dbReference>
<evidence type="ECO:0000256" key="1">
    <source>
        <dbReference type="ARBA" id="ARBA00011073"/>
    </source>
</evidence>
<dbReference type="FunFam" id="3.40.50.200:FF:000014">
    <property type="entry name" value="Proteinase K"/>
    <property type="match status" value="1"/>
</dbReference>
<feature type="domain" description="Inhibitor I9" evidence="10">
    <location>
        <begin position="75"/>
        <end position="117"/>
    </location>
</feature>
<organism evidence="11 12">
    <name type="scientific">Actinoplanes siamensis</name>
    <dbReference type="NCBI Taxonomy" id="1223317"/>
    <lineage>
        <taxon>Bacteria</taxon>
        <taxon>Bacillati</taxon>
        <taxon>Actinomycetota</taxon>
        <taxon>Actinomycetes</taxon>
        <taxon>Micromonosporales</taxon>
        <taxon>Micromonosporaceae</taxon>
        <taxon>Actinoplanes</taxon>
    </lineage>
</organism>
<dbReference type="InterPro" id="IPR050131">
    <property type="entry name" value="Peptidase_S8_subtilisin-like"/>
</dbReference>
<dbReference type="AlphaFoldDB" id="A0A919N7V3"/>
<evidence type="ECO:0000256" key="2">
    <source>
        <dbReference type="ARBA" id="ARBA00022670"/>
    </source>
</evidence>
<feature type="chain" id="PRO_5037160756" evidence="8">
    <location>
        <begin position="36"/>
        <end position="423"/>
    </location>
</feature>
<dbReference type="PANTHER" id="PTHR43806">
    <property type="entry name" value="PEPTIDASE S8"/>
    <property type="match status" value="1"/>
</dbReference>
<accession>A0A919N7V3</accession>
<dbReference type="InterPro" id="IPR006311">
    <property type="entry name" value="TAT_signal"/>
</dbReference>
<dbReference type="RefSeq" id="WP_203681155.1">
    <property type="nucleotide sequence ID" value="NZ_BOMW01000033.1"/>
</dbReference>
<feature type="active site" description="Charge relay system" evidence="5 6">
    <location>
        <position position="345"/>
    </location>
</feature>
<dbReference type="InterPro" id="IPR034193">
    <property type="entry name" value="PCSK9_ProteinaseK-like"/>
</dbReference>
<dbReference type="GO" id="GO:0004252">
    <property type="term" value="F:serine-type endopeptidase activity"/>
    <property type="evidence" value="ECO:0007669"/>
    <property type="project" value="UniProtKB-UniRule"/>
</dbReference>
<evidence type="ECO:0000259" key="10">
    <source>
        <dbReference type="Pfam" id="PF05922"/>
    </source>
</evidence>
<dbReference type="Proteomes" id="UP000629619">
    <property type="component" value="Unassembled WGS sequence"/>
</dbReference>
<dbReference type="InterPro" id="IPR036852">
    <property type="entry name" value="Peptidase_S8/S53_dom_sf"/>
</dbReference>
<sequence length="423" mass="43223">MPGSAARRLAVRFAAVASAATAVLCGFTGPVPAAAAPAAPRTGTILEAGAAGAIQDSYIVVLKAGVPVSPRLVTRYGGKVLNSYHATVRGFHARMSQERASRLAADPAVEYVEQDAVIGAASTTQTGATWGLDRIDQHVRTLDKKYSYRSAGNVTAYVIDTGIRTSHRDFGGRASSGWDFVGDDRTADDCNGHGTHVAGTIGGATYGVAKDVKLVGVKVLGCDGSGSYSDFIAGVDWVTRNAKLPAVANMSIGGPRSKALDDAVDRSIAKGVTYAIAAGNDNENACRFSPSDAGNAITVGAVDSADKRASFSNFGSCVDLFAPGVTIKSAGSTSDTGTSVMSGTSMASPHVAGAAALVLGAHPAWSPQQVRDDLVGHSGTGLIRNRGIGSPNKVLYTGYLNHATTAAGTARAARQLVATTRSH</sequence>
<keyword evidence="4 6" id="KW-0720">Serine protease</keyword>
<dbReference type="Gene3D" id="3.40.50.200">
    <property type="entry name" value="Peptidase S8/S53 domain"/>
    <property type="match status" value="1"/>
</dbReference>
<dbReference type="InterPro" id="IPR015500">
    <property type="entry name" value="Peptidase_S8_subtilisin-rel"/>
</dbReference>
<dbReference type="PROSITE" id="PS51892">
    <property type="entry name" value="SUBTILASE"/>
    <property type="match status" value="1"/>
</dbReference>
<dbReference type="GO" id="GO:0006508">
    <property type="term" value="P:proteolysis"/>
    <property type="evidence" value="ECO:0007669"/>
    <property type="project" value="UniProtKB-KW"/>
</dbReference>
<keyword evidence="3 6" id="KW-0378">Hydrolase</keyword>
<dbReference type="InterPro" id="IPR000209">
    <property type="entry name" value="Peptidase_S8/S53_dom"/>
</dbReference>
<dbReference type="PROSITE" id="PS00138">
    <property type="entry name" value="SUBTILASE_SER"/>
    <property type="match status" value="1"/>
</dbReference>
<dbReference type="GO" id="GO:0005615">
    <property type="term" value="C:extracellular space"/>
    <property type="evidence" value="ECO:0007669"/>
    <property type="project" value="TreeGrafter"/>
</dbReference>
<proteinExistence type="inferred from homology"/>
<evidence type="ECO:0000256" key="6">
    <source>
        <dbReference type="PROSITE-ProRule" id="PRU01240"/>
    </source>
</evidence>
<dbReference type="PRINTS" id="PR00723">
    <property type="entry name" value="SUBTILISIN"/>
</dbReference>
<keyword evidence="12" id="KW-1185">Reference proteome</keyword>
<feature type="active site" description="Charge relay system" evidence="5 6">
    <location>
        <position position="193"/>
    </location>
</feature>
<evidence type="ECO:0000313" key="11">
    <source>
        <dbReference type="EMBL" id="GIF06094.1"/>
    </source>
</evidence>
<dbReference type="Pfam" id="PF05922">
    <property type="entry name" value="Inhibitor_I9"/>
    <property type="match status" value="1"/>
</dbReference>
<feature type="active site" description="Charge relay system" evidence="5 6">
    <location>
        <position position="160"/>
    </location>
</feature>
<dbReference type="PROSITE" id="PS51318">
    <property type="entry name" value="TAT"/>
    <property type="match status" value="1"/>
</dbReference>
<dbReference type="Pfam" id="PF00082">
    <property type="entry name" value="Peptidase_S8"/>
    <property type="match status" value="1"/>
</dbReference>
<feature type="domain" description="Peptidase S8/S53" evidence="9">
    <location>
        <begin position="158"/>
        <end position="376"/>
    </location>
</feature>
<dbReference type="InterPro" id="IPR023827">
    <property type="entry name" value="Peptidase_S8_Asp-AS"/>
</dbReference>
<keyword evidence="8" id="KW-0732">Signal</keyword>
<dbReference type="InterPro" id="IPR010259">
    <property type="entry name" value="S8pro/Inhibitor_I9"/>
</dbReference>
<dbReference type="PROSITE" id="PS00137">
    <property type="entry name" value="SUBTILASE_HIS"/>
    <property type="match status" value="1"/>
</dbReference>
<dbReference type="InterPro" id="IPR022398">
    <property type="entry name" value="Peptidase_S8_His-AS"/>
</dbReference>
<name>A0A919N7V3_9ACTN</name>
<dbReference type="CDD" id="cd04077">
    <property type="entry name" value="Peptidases_S8_PCSK9_ProteinaseK_like"/>
    <property type="match status" value="1"/>
</dbReference>
<protein>
    <submittedName>
        <fullName evidence="11">Uncharacterized protein</fullName>
    </submittedName>
</protein>
<evidence type="ECO:0000313" key="12">
    <source>
        <dbReference type="Proteomes" id="UP000629619"/>
    </source>
</evidence>
<evidence type="ECO:0000256" key="5">
    <source>
        <dbReference type="PIRSR" id="PIRSR615500-1"/>
    </source>
</evidence>
<dbReference type="SUPFAM" id="SSF52743">
    <property type="entry name" value="Subtilisin-like"/>
    <property type="match status" value="1"/>
</dbReference>
<feature type="signal peptide" evidence="8">
    <location>
        <begin position="1"/>
        <end position="35"/>
    </location>
</feature>
<keyword evidence="2 6" id="KW-0645">Protease</keyword>
<comment type="similarity">
    <text evidence="1 6 7">Belongs to the peptidase S8 family.</text>
</comment>
<evidence type="ECO:0000256" key="7">
    <source>
        <dbReference type="RuleBase" id="RU003355"/>
    </source>
</evidence>
<comment type="caution">
    <text evidence="11">The sequence shown here is derived from an EMBL/GenBank/DDBJ whole genome shotgun (WGS) entry which is preliminary data.</text>
</comment>
<reference evidence="11" key="1">
    <citation type="submission" date="2021-01" db="EMBL/GenBank/DDBJ databases">
        <title>Whole genome shotgun sequence of Actinoplanes siamensis NBRC 109076.</title>
        <authorList>
            <person name="Komaki H."/>
            <person name="Tamura T."/>
        </authorList>
    </citation>
    <scope>NUCLEOTIDE SEQUENCE</scope>
    <source>
        <strain evidence="11">NBRC 109076</strain>
    </source>
</reference>
<dbReference type="InterPro" id="IPR037045">
    <property type="entry name" value="S8pro/Inhibitor_I9_sf"/>
</dbReference>
<dbReference type="InterPro" id="IPR023828">
    <property type="entry name" value="Peptidase_S8_Ser-AS"/>
</dbReference>
<evidence type="ECO:0000256" key="4">
    <source>
        <dbReference type="ARBA" id="ARBA00022825"/>
    </source>
</evidence>
<evidence type="ECO:0000256" key="3">
    <source>
        <dbReference type="ARBA" id="ARBA00022801"/>
    </source>
</evidence>
<dbReference type="Gene3D" id="3.30.70.80">
    <property type="entry name" value="Peptidase S8 propeptide/proteinase inhibitor I9"/>
    <property type="match status" value="1"/>
</dbReference>
<evidence type="ECO:0000256" key="8">
    <source>
        <dbReference type="SAM" id="SignalP"/>
    </source>
</evidence>
<dbReference type="PANTHER" id="PTHR43806:SF11">
    <property type="entry name" value="CEREVISIN-RELATED"/>
    <property type="match status" value="1"/>
</dbReference>
<dbReference type="PROSITE" id="PS00136">
    <property type="entry name" value="SUBTILASE_ASP"/>
    <property type="match status" value="1"/>
</dbReference>
<gene>
    <name evidence="11" type="ORF">Asi03nite_36320</name>
</gene>
<evidence type="ECO:0000259" key="9">
    <source>
        <dbReference type="Pfam" id="PF00082"/>
    </source>
</evidence>